<evidence type="ECO:0000256" key="1">
    <source>
        <dbReference type="SAM" id="SignalP"/>
    </source>
</evidence>
<name>A0A2M4DBS1_ANODA</name>
<evidence type="ECO:0000313" key="2">
    <source>
        <dbReference type="EMBL" id="MBW74995.1"/>
    </source>
</evidence>
<sequence>MSGRLRCGAFDVLLLVLFCSTSDPNPVADASSVEVPVGVLGTPLPETLFAALPLTEGTSVSSGFVSFTIPSRPRRSFLISCFRRQQRHERSAVTMLTITITDIVYTQMDS</sequence>
<feature type="signal peptide" evidence="1">
    <location>
        <begin position="1"/>
        <end position="24"/>
    </location>
</feature>
<proteinExistence type="predicted"/>
<reference evidence="2" key="1">
    <citation type="submission" date="2018-01" db="EMBL/GenBank/DDBJ databases">
        <title>An insight into the sialome of Amazonian anophelines.</title>
        <authorList>
            <person name="Ribeiro J.M."/>
            <person name="Scarpassa V."/>
            <person name="Calvo E."/>
        </authorList>
    </citation>
    <scope>NUCLEOTIDE SEQUENCE</scope>
</reference>
<dbReference type="AlphaFoldDB" id="A0A2M4DBS1"/>
<accession>A0A2M4DBS1</accession>
<protein>
    <submittedName>
        <fullName evidence="2">Putative secreted protein</fullName>
    </submittedName>
</protein>
<keyword evidence="1" id="KW-0732">Signal</keyword>
<dbReference type="EMBL" id="GGFL01010817">
    <property type="protein sequence ID" value="MBW74995.1"/>
    <property type="molecule type" value="Transcribed_RNA"/>
</dbReference>
<organism evidence="2">
    <name type="scientific">Anopheles darlingi</name>
    <name type="common">Mosquito</name>
    <dbReference type="NCBI Taxonomy" id="43151"/>
    <lineage>
        <taxon>Eukaryota</taxon>
        <taxon>Metazoa</taxon>
        <taxon>Ecdysozoa</taxon>
        <taxon>Arthropoda</taxon>
        <taxon>Hexapoda</taxon>
        <taxon>Insecta</taxon>
        <taxon>Pterygota</taxon>
        <taxon>Neoptera</taxon>
        <taxon>Endopterygota</taxon>
        <taxon>Diptera</taxon>
        <taxon>Nematocera</taxon>
        <taxon>Culicoidea</taxon>
        <taxon>Culicidae</taxon>
        <taxon>Anophelinae</taxon>
        <taxon>Anopheles</taxon>
    </lineage>
</organism>
<feature type="chain" id="PRO_5014850409" evidence="1">
    <location>
        <begin position="25"/>
        <end position="110"/>
    </location>
</feature>